<feature type="domain" description="Helicase HerA central" evidence="1">
    <location>
        <begin position="75"/>
        <end position="164"/>
    </location>
</feature>
<evidence type="ECO:0000313" key="2">
    <source>
        <dbReference type="EMBL" id="EEZ93070.1"/>
    </source>
</evidence>
<dbReference type="Proteomes" id="UP000009375">
    <property type="component" value="Unassembled WGS sequence"/>
</dbReference>
<dbReference type="InterPro" id="IPR027417">
    <property type="entry name" value="P-loop_NTPase"/>
</dbReference>
<reference evidence="2 3" key="1">
    <citation type="journal article" date="2010" name="Proc. Natl. Acad. Sci. U.S.A.">
        <title>Enigmatic, ultrasmall, uncultivated Archaea.</title>
        <authorList>
            <person name="Baker B.J."/>
            <person name="Comolli L.R."/>
            <person name="Dick G.J."/>
            <person name="Hauser L.J."/>
            <person name="Hyatt D."/>
            <person name="Dill B.D."/>
            <person name="Land M.L."/>
            <person name="Verberkmoes N.C."/>
            <person name="Hettich R.L."/>
            <person name="Banfield J.F."/>
        </authorList>
    </citation>
    <scope>NUCLEOTIDE SEQUENCE [LARGE SCALE GENOMIC DNA]</scope>
</reference>
<dbReference type="PANTHER" id="PTHR30121">
    <property type="entry name" value="UNCHARACTERIZED PROTEIN YJGR-RELATED"/>
    <property type="match status" value="1"/>
</dbReference>
<dbReference type="InterPro" id="IPR002789">
    <property type="entry name" value="HerA_central"/>
</dbReference>
<protein>
    <recommendedName>
        <fullName evidence="1">Helicase HerA central domain-containing protein</fullName>
    </recommendedName>
</protein>
<evidence type="ECO:0000259" key="1">
    <source>
        <dbReference type="Pfam" id="PF01935"/>
    </source>
</evidence>
<dbReference type="AlphaFoldDB" id="D2EEW4"/>
<gene>
    <name evidence="2" type="ORF">BJBARM4_0266</name>
</gene>
<dbReference type="SUPFAM" id="SSF52540">
    <property type="entry name" value="P-loop containing nucleoside triphosphate hydrolases"/>
    <property type="match status" value="1"/>
</dbReference>
<dbReference type="EMBL" id="GG730042">
    <property type="protein sequence ID" value="EEZ93070.1"/>
    <property type="molecule type" value="Genomic_DNA"/>
</dbReference>
<proteinExistence type="predicted"/>
<dbReference type="InterPro" id="IPR051162">
    <property type="entry name" value="T4SS_component"/>
</dbReference>
<name>D2EEW4_PARA4</name>
<organism evidence="2 3">
    <name type="scientific">Candidatus Parvarchaeum acidiphilum ARMAN-4</name>
    <dbReference type="NCBI Taxonomy" id="662760"/>
    <lineage>
        <taxon>Archaea</taxon>
        <taxon>Candidatus Parvarchaeota</taxon>
        <taxon>Candidatus Parvarchaeum</taxon>
    </lineage>
</organism>
<dbReference type="Pfam" id="PF01935">
    <property type="entry name" value="DUF87"/>
    <property type="match status" value="1"/>
</dbReference>
<evidence type="ECO:0000313" key="3">
    <source>
        <dbReference type="Proteomes" id="UP000009375"/>
    </source>
</evidence>
<sequence length="628" mass="71986">MEEQLQGIIKKLSLFREFTDTSKIEGLISRLSKTKDPGMQVFLLSNIMKEFKDLEAAFPVSDPLFPIIKRKEGMEIGSILYQEQKIGRLSLSLEDLNRNILIVGSTGHGKTSLIYSILKKASENGINYLIFDMKKDYRALGLGKDSVYIDANDLRINPLEVPVNTKEKEWAVHFADIFSDSFSLLIGSRDYLLENTINLCSSWDKNYPPRLADLLLYITLNGKRNDYFKVIEGRLKSLVSSTSMFDCNLGISFERMKDKNIIIGIENVGIAEQYFLVSFILSSFYYSNLGISSRKFNRLVVIDDAHSILDANKERDYAKGIPLIHSIIAKIREMGFGFIFPEQQVSSILSSAIQNTNTKFIGRVNLYSDLYRILPGNANVVSDFISKLNKSEFLVFNESIRPFCLFEADRVNIAKSVDPSMFAVKTAMDRQFLNFFKADSFSAKEESFLAEINSNYFLNLTLHMQNLSEIMDKEEFNSIKNMFLKNKVISQVSLDFPSGKTSKFLFINKDSNGKAGRIRDLNPLTEEEFFRNLFKYLVVNQLKISKSNFEEYEDGFLIKGLLKKYILVDYNIASLKRILETKFDSVIFLVNDNLSEQDVLAELIKESDQKQLLNMKALKIVHYKDFKI</sequence>
<dbReference type="PANTHER" id="PTHR30121:SF6">
    <property type="entry name" value="SLR6007 PROTEIN"/>
    <property type="match status" value="1"/>
</dbReference>
<dbReference type="Gene3D" id="3.40.50.300">
    <property type="entry name" value="P-loop containing nucleotide triphosphate hydrolases"/>
    <property type="match status" value="2"/>
</dbReference>
<accession>D2EEW4</accession>